<name>A0A0P0Z6D6_9HYPH</name>
<dbReference type="EMBL" id="LC066380">
    <property type="protein sequence ID" value="BAT29326.1"/>
    <property type="molecule type" value="Genomic_DNA"/>
</dbReference>
<dbReference type="SMART" id="SM00155">
    <property type="entry name" value="PLDc"/>
    <property type="match status" value="2"/>
</dbReference>
<reference evidence="11" key="1">
    <citation type="journal article" date="2015" name="Proc. Natl. Acad. Sci. U.S.A.">
        <title>Bacterial clade with the ribosomal RNA operon on a small plasmid rather than the chromosome.</title>
        <authorList>
            <person name="Anda M."/>
            <person name="Ohtsubo Y."/>
            <person name="Okubo T."/>
            <person name="Sugawara M."/>
            <person name="Nagata Y."/>
            <person name="Tsuda M."/>
            <person name="Minamisawa K."/>
            <person name="Mitsui H."/>
        </authorList>
    </citation>
    <scope>NUCLEOTIDE SEQUENCE</scope>
    <source>
        <strain evidence="11">DSM 21871</strain>
    </source>
</reference>
<keyword evidence="6" id="KW-0677">Repeat</keyword>
<dbReference type="GO" id="GO:0009395">
    <property type="term" value="P:phospholipid catabolic process"/>
    <property type="evidence" value="ECO:0007669"/>
    <property type="project" value="TreeGrafter"/>
</dbReference>
<evidence type="ECO:0000256" key="6">
    <source>
        <dbReference type="ARBA" id="ARBA00022737"/>
    </source>
</evidence>
<dbReference type="AlphaFoldDB" id="A0A0P0Z6D6"/>
<dbReference type="PANTHER" id="PTHR18896:SF76">
    <property type="entry name" value="PHOSPHOLIPASE"/>
    <property type="match status" value="1"/>
</dbReference>
<dbReference type="InterPro" id="IPR025202">
    <property type="entry name" value="PLD-like_dom"/>
</dbReference>
<dbReference type="InterPro" id="IPR015679">
    <property type="entry name" value="PLipase_D_fam"/>
</dbReference>
<evidence type="ECO:0000256" key="2">
    <source>
        <dbReference type="ARBA" id="ARBA00003145"/>
    </source>
</evidence>
<protein>
    <recommendedName>
        <fullName evidence="4">Phospholipase D</fullName>
    </recommendedName>
    <alternativeName>
        <fullName evidence="9">Choline phosphatase</fullName>
    </alternativeName>
</protein>
<evidence type="ECO:0000259" key="10">
    <source>
        <dbReference type="PROSITE" id="PS50035"/>
    </source>
</evidence>
<sequence length="476" mass="53311">MNAHALDEQTDDWFWRRERADRLSVIIDAADFFKAAKDAMLQARHSILLIGWDFDARIDLEPEGKTLDGPNPVGPFLTWLGKRRPELDIRILKWDTGMMYSIGRGETPLTLLRWKLSGPVQMRLDGVHPPLSTHHMKLLVIDEALAFCGGIDMTTGRWDTRDHAEASPGRLSPRKAPLGPWHDATTCVTGPAAKALSDLARSRWAHATGKMLGPFAGDFDIWPSDVTVDFENIDVSICRTVPEHLERPQVTEIERATLATIATARQRLYIESQYFASRRIAEAIAERLAEPDGPEILVVNPDTADGWLEAEFMDSSRIRMMQIVRQADHNDRFRLVYPVNAAGTPIYVHAKIMIADDRLLKIGSANLNNRSMGYDSECDLVIESEDDPAVAKRIAHIRDDLLAEHLDLSENAVRDALADGGSMIALVDRVSATNGRRLVPLPMRELSPDEEMLAESNLADPLRPGRLKRTFRKLLG</sequence>
<organism evidence="11">
    <name type="scientific">Aurantimonas manganoxydans</name>
    <dbReference type="NCBI Taxonomy" id="651183"/>
    <lineage>
        <taxon>Bacteria</taxon>
        <taxon>Pseudomonadati</taxon>
        <taxon>Pseudomonadota</taxon>
        <taxon>Alphaproteobacteria</taxon>
        <taxon>Hyphomicrobiales</taxon>
        <taxon>Aurantimonadaceae</taxon>
        <taxon>Aurantimonas</taxon>
    </lineage>
</organism>
<dbReference type="Gene3D" id="3.30.870.10">
    <property type="entry name" value="Endonuclease Chain A"/>
    <property type="match status" value="2"/>
</dbReference>
<evidence type="ECO:0000256" key="3">
    <source>
        <dbReference type="ARBA" id="ARBA00004613"/>
    </source>
</evidence>
<evidence type="ECO:0000256" key="8">
    <source>
        <dbReference type="ARBA" id="ARBA00023098"/>
    </source>
</evidence>
<comment type="function">
    <text evidence="2">Could be a virulence factor.</text>
</comment>
<dbReference type="PANTHER" id="PTHR18896">
    <property type="entry name" value="PHOSPHOLIPASE D"/>
    <property type="match status" value="1"/>
</dbReference>
<dbReference type="SUPFAM" id="SSF56024">
    <property type="entry name" value="Phospholipase D/nuclease"/>
    <property type="match status" value="2"/>
</dbReference>
<comment type="subcellular location">
    <subcellularLocation>
        <location evidence="3">Secreted</location>
    </subcellularLocation>
</comment>
<dbReference type="InterPro" id="IPR001736">
    <property type="entry name" value="PLipase_D/transphosphatidylase"/>
</dbReference>
<keyword evidence="8" id="KW-0443">Lipid metabolism</keyword>
<dbReference type="GO" id="GO:0005576">
    <property type="term" value="C:extracellular region"/>
    <property type="evidence" value="ECO:0007669"/>
    <property type="project" value="UniProtKB-SubCell"/>
</dbReference>
<feature type="domain" description="PLD phosphodiesterase" evidence="10">
    <location>
        <begin position="344"/>
        <end position="371"/>
    </location>
</feature>
<evidence type="ECO:0000313" key="11">
    <source>
        <dbReference type="EMBL" id="BAT29326.1"/>
    </source>
</evidence>
<keyword evidence="7" id="KW-0378">Hydrolase</keyword>
<evidence type="ECO:0000256" key="1">
    <source>
        <dbReference type="ARBA" id="ARBA00000798"/>
    </source>
</evidence>
<comment type="catalytic activity">
    <reaction evidence="1">
        <text>a 1,2-diacyl-sn-glycero-3-phosphocholine + H2O = a 1,2-diacyl-sn-glycero-3-phosphate + choline + H(+)</text>
        <dbReference type="Rhea" id="RHEA:14445"/>
        <dbReference type="ChEBI" id="CHEBI:15354"/>
        <dbReference type="ChEBI" id="CHEBI:15377"/>
        <dbReference type="ChEBI" id="CHEBI:15378"/>
        <dbReference type="ChEBI" id="CHEBI:57643"/>
        <dbReference type="ChEBI" id="CHEBI:58608"/>
        <dbReference type="EC" id="3.1.4.4"/>
    </reaction>
</comment>
<dbReference type="GO" id="GO:0004630">
    <property type="term" value="F:phospholipase D activity"/>
    <property type="evidence" value="ECO:0007669"/>
    <property type="project" value="UniProtKB-EC"/>
</dbReference>
<evidence type="ECO:0000256" key="7">
    <source>
        <dbReference type="ARBA" id="ARBA00022801"/>
    </source>
</evidence>
<keyword evidence="5" id="KW-0964">Secreted</keyword>
<feature type="domain" description="PLD phosphodiesterase" evidence="10">
    <location>
        <begin position="130"/>
        <end position="157"/>
    </location>
</feature>
<dbReference type="PROSITE" id="PS50035">
    <property type="entry name" value="PLD"/>
    <property type="match status" value="2"/>
</dbReference>
<evidence type="ECO:0000256" key="9">
    <source>
        <dbReference type="ARBA" id="ARBA00029594"/>
    </source>
</evidence>
<proteinExistence type="predicted"/>
<evidence type="ECO:0000256" key="4">
    <source>
        <dbReference type="ARBA" id="ARBA00018392"/>
    </source>
</evidence>
<dbReference type="Pfam" id="PF13091">
    <property type="entry name" value="PLDc_2"/>
    <property type="match status" value="1"/>
</dbReference>
<accession>A0A0P0Z6D6</accession>
<dbReference type="CDD" id="cd09140">
    <property type="entry name" value="PLDc_vPLD1_2_like_bac_1"/>
    <property type="match status" value="1"/>
</dbReference>
<evidence type="ECO:0000256" key="5">
    <source>
        <dbReference type="ARBA" id="ARBA00022525"/>
    </source>
</evidence>
<dbReference type="CDD" id="cd09143">
    <property type="entry name" value="PLDc_vPLD1_2_like_bac_2"/>
    <property type="match status" value="1"/>
</dbReference>